<evidence type="ECO:0000256" key="3">
    <source>
        <dbReference type="ARBA" id="ARBA00022553"/>
    </source>
</evidence>
<dbReference type="InterPro" id="IPR000014">
    <property type="entry name" value="PAS"/>
</dbReference>
<evidence type="ECO:0000259" key="6">
    <source>
        <dbReference type="PROSITE" id="PS50109"/>
    </source>
</evidence>
<feature type="modified residue" description="4-aspartylphosphate" evidence="4">
    <location>
        <position position="498"/>
    </location>
</feature>
<feature type="domain" description="PAC" evidence="9">
    <location>
        <begin position="102"/>
        <end position="152"/>
    </location>
</feature>
<keyword evidence="11" id="KW-1185">Reference proteome</keyword>
<keyword evidence="3 4" id="KW-0597">Phosphoprotein</keyword>
<dbReference type="PANTHER" id="PTHR43065:SF49">
    <property type="entry name" value="HISTIDINE KINASE"/>
    <property type="match status" value="1"/>
</dbReference>
<dbReference type="Gene3D" id="3.40.50.2300">
    <property type="match status" value="1"/>
</dbReference>
<feature type="coiled-coil region" evidence="5">
    <location>
        <begin position="143"/>
        <end position="195"/>
    </location>
</feature>
<keyword evidence="5" id="KW-0175">Coiled coil</keyword>
<dbReference type="STRING" id="1232683.ADIMK_2175"/>
<dbReference type="EC" id="2.7.13.3" evidence="2"/>
<dbReference type="Proteomes" id="UP000028252">
    <property type="component" value="Unassembled WGS sequence"/>
</dbReference>
<dbReference type="EMBL" id="JMQN01000030">
    <property type="protein sequence ID" value="KEA63719.1"/>
    <property type="molecule type" value="Genomic_DNA"/>
</dbReference>
<dbReference type="InterPro" id="IPR003661">
    <property type="entry name" value="HisK_dim/P_dom"/>
</dbReference>
<dbReference type="InterPro" id="IPR036890">
    <property type="entry name" value="HATPase_C_sf"/>
</dbReference>
<dbReference type="InterPro" id="IPR000700">
    <property type="entry name" value="PAS-assoc_C"/>
</dbReference>
<dbReference type="PRINTS" id="PR00344">
    <property type="entry name" value="BCTRLSENSOR"/>
</dbReference>
<protein>
    <recommendedName>
        <fullName evidence="2">histidine kinase</fullName>
        <ecNumber evidence="2">2.7.13.3</ecNumber>
    </recommendedName>
</protein>
<dbReference type="InterPro" id="IPR005467">
    <property type="entry name" value="His_kinase_dom"/>
</dbReference>
<dbReference type="SMART" id="SM00387">
    <property type="entry name" value="HATPase_c"/>
    <property type="match status" value="1"/>
</dbReference>
<dbReference type="SMART" id="SM00448">
    <property type="entry name" value="REC"/>
    <property type="match status" value="1"/>
</dbReference>
<dbReference type="Gene3D" id="1.10.287.130">
    <property type="match status" value="1"/>
</dbReference>
<dbReference type="InterPro" id="IPR001789">
    <property type="entry name" value="Sig_transdc_resp-reg_receiver"/>
</dbReference>
<dbReference type="PROSITE" id="PS50112">
    <property type="entry name" value="PAS"/>
    <property type="match status" value="1"/>
</dbReference>
<name>A0A081FYW4_9GAMM</name>
<organism evidence="10 11">
    <name type="scientific">Marinobacterium lacunae</name>
    <dbReference type="NCBI Taxonomy" id="1232683"/>
    <lineage>
        <taxon>Bacteria</taxon>
        <taxon>Pseudomonadati</taxon>
        <taxon>Pseudomonadota</taxon>
        <taxon>Gammaproteobacteria</taxon>
        <taxon>Oceanospirillales</taxon>
        <taxon>Oceanospirillaceae</taxon>
        <taxon>Marinobacterium</taxon>
    </lineage>
</organism>
<dbReference type="SUPFAM" id="SSF55874">
    <property type="entry name" value="ATPase domain of HSP90 chaperone/DNA topoisomerase II/histidine kinase"/>
    <property type="match status" value="1"/>
</dbReference>
<dbReference type="SUPFAM" id="SSF47384">
    <property type="entry name" value="Homodimeric domain of signal transducing histidine kinase"/>
    <property type="match status" value="1"/>
</dbReference>
<keyword evidence="10" id="KW-0418">Kinase</keyword>
<dbReference type="SMART" id="SM00388">
    <property type="entry name" value="HisKA"/>
    <property type="match status" value="1"/>
</dbReference>
<evidence type="ECO:0000259" key="8">
    <source>
        <dbReference type="PROSITE" id="PS50112"/>
    </source>
</evidence>
<evidence type="ECO:0000259" key="9">
    <source>
        <dbReference type="PROSITE" id="PS50113"/>
    </source>
</evidence>
<dbReference type="Gene3D" id="3.30.565.10">
    <property type="entry name" value="Histidine kinase-like ATPase, C-terminal domain"/>
    <property type="match status" value="1"/>
</dbReference>
<dbReference type="AlphaFoldDB" id="A0A081FYW4"/>
<feature type="domain" description="Response regulatory" evidence="7">
    <location>
        <begin position="448"/>
        <end position="564"/>
    </location>
</feature>
<evidence type="ECO:0000313" key="11">
    <source>
        <dbReference type="Proteomes" id="UP000028252"/>
    </source>
</evidence>
<dbReference type="SUPFAM" id="SSF55785">
    <property type="entry name" value="PYP-like sensor domain (PAS domain)"/>
    <property type="match status" value="1"/>
</dbReference>
<dbReference type="RefSeq" id="WP_036187682.1">
    <property type="nucleotide sequence ID" value="NZ_JMQN01000030.1"/>
</dbReference>
<evidence type="ECO:0000256" key="5">
    <source>
        <dbReference type="SAM" id="Coils"/>
    </source>
</evidence>
<evidence type="ECO:0000256" key="1">
    <source>
        <dbReference type="ARBA" id="ARBA00000085"/>
    </source>
</evidence>
<dbReference type="GO" id="GO:0006355">
    <property type="term" value="P:regulation of DNA-templated transcription"/>
    <property type="evidence" value="ECO:0007669"/>
    <property type="project" value="InterPro"/>
</dbReference>
<dbReference type="InterPro" id="IPR003594">
    <property type="entry name" value="HATPase_dom"/>
</dbReference>
<dbReference type="PROSITE" id="PS50109">
    <property type="entry name" value="HIS_KIN"/>
    <property type="match status" value="1"/>
</dbReference>
<dbReference type="OrthoDB" id="9772100at2"/>
<dbReference type="Pfam" id="PF00072">
    <property type="entry name" value="Response_reg"/>
    <property type="match status" value="1"/>
</dbReference>
<keyword evidence="10" id="KW-0808">Transferase</keyword>
<proteinExistence type="predicted"/>
<gene>
    <name evidence="10" type="ORF">ADIMK_2175</name>
</gene>
<evidence type="ECO:0000256" key="2">
    <source>
        <dbReference type="ARBA" id="ARBA00012438"/>
    </source>
</evidence>
<comment type="catalytic activity">
    <reaction evidence="1">
        <text>ATP + protein L-histidine = ADP + protein N-phospho-L-histidine.</text>
        <dbReference type="EC" id="2.7.13.3"/>
    </reaction>
</comment>
<dbReference type="Pfam" id="PF13426">
    <property type="entry name" value="PAS_9"/>
    <property type="match status" value="1"/>
</dbReference>
<dbReference type="InterPro" id="IPR011006">
    <property type="entry name" value="CheY-like_superfamily"/>
</dbReference>
<feature type="coiled-coil region" evidence="5">
    <location>
        <begin position="5"/>
        <end position="35"/>
    </location>
</feature>
<dbReference type="GO" id="GO:0005524">
    <property type="term" value="F:ATP binding"/>
    <property type="evidence" value="ECO:0007669"/>
    <property type="project" value="UniProtKB-KW"/>
</dbReference>
<evidence type="ECO:0000313" key="10">
    <source>
        <dbReference type="EMBL" id="KEA63719.1"/>
    </source>
</evidence>
<dbReference type="CDD" id="cd00130">
    <property type="entry name" value="PAS"/>
    <property type="match status" value="1"/>
</dbReference>
<evidence type="ECO:0000256" key="4">
    <source>
        <dbReference type="PROSITE-ProRule" id="PRU00169"/>
    </source>
</evidence>
<dbReference type="InterPro" id="IPR036097">
    <property type="entry name" value="HisK_dim/P_sf"/>
</dbReference>
<evidence type="ECO:0000259" key="7">
    <source>
        <dbReference type="PROSITE" id="PS50110"/>
    </source>
</evidence>
<sequence length="572" mass="62159">MNKDINTDLDTIARLERELADAREAEGRYRRLLEAAPDAVVVVDKRGQIVLVNAQVVTLFGYQKAELIGQPIELLVPDRARGRHVEHRDHFLSNHAVRPMGSGLDLAARRQDGSEIPVEISLSPLETDEGVLVSAAIRDISERRAAQQALRRAKDELETRVRERTSELELANIALQGEMADRQEAEEALHQAQKMEAVGQLTGGVAHDFNNLLTIINGNLQILAGHCRDDELAQELISAALKAGRRGAELNRTLLAFSRRQRLQPALIDLSELAEGMVSMLRRTLGESIEIQVSVPPRLPKALADPSQLEVALLNLAVNARDAMPKGGRLLIETAKVHLDEHSAALEGDVAPGPYVVLSVSDNGTGIPADLLGRVFEPFFTTKETGKGSGLGLAMVYGFAKQSGGHVKAHSVEGQGTTIKLFLPQAAEGGEVVMSEKEANDSCTGHERILVVEDEKEVRALAVRVLRSLGYEVLEAADGPAALELLDRDPEIDMLFTDVVLPGGMHGPDIAQAARKLRPDLPVLYTSGYTGNAIQQLEALSQEVRLIAKPYAIEDLAEQIRSVLDESLRGRG</sequence>
<dbReference type="PATRIC" id="fig|1232683.4.peg.2134"/>
<feature type="domain" description="PAS" evidence="8">
    <location>
        <begin position="25"/>
        <end position="78"/>
    </location>
</feature>
<dbReference type="SMART" id="SM00091">
    <property type="entry name" value="PAS"/>
    <property type="match status" value="1"/>
</dbReference>
<dbReference type="NCBIfam" id="TIGR00229">
    <property type="entry name" value="sensory_box"/>
    <property type="match status" value="1"/>
</dbReference>
<dbReference type="InterPro" id="IPR004358">
    <property type="entry name" value="Sig_transdc_His_kin-like_C"/>
</dbReference>
<reference evidence="10 11" key="1">
    <citation type="submission" date="2014-04" db="EMBL/GenBank/DDBJ databases">
        <title>Marinobacterium kochiensis sp. nov., isolated from sediment sample collected from Kochi backwaters in Kerala, India.</title>
        <authorList>
            <person name="Singh A."/>
            <person name="Pinnaka A.K."/>
        </authorList>
    </citation>
    <scope>NUCLEOTIDE SEQUENCE [LARGE SCALE GENOMIC DNA]</scope>
    <source>
        <strain evidence="10 11">AK27</strain>
    </source>
</reference>
<dbReference type="Pfam" id="PF00512">
    <property type="entry name" value="HisKA"/>
    <property type="match status" value="1"/>
</dbReference>
<accession>A0A081FYW4</accession>
<dbReference type="eggNOG" id="COG4191">
    <property type="taxonomic scope" value="Bacteria"/>
</dbReference>
<dbReference type="GO" id="GO:0000155">
    <property type="term" value="F:phosphorelay sensor kinase activity"/>
    <property type="evidence" value="ECO:0007669"/>
    <property type="project" value="InterPro"/>
</dbReference>
<dbReference type="PROSITE" id="PS50110">
    <property type="entry name" value="RESPONSE_REGULATORY"/>
    <property type="match status" value="1"/>
</dbReference>
<dbReference type="PANTHER" id="PTHR43065">
    <property type="entry name" value="SENSOR HISTIDINE KINASE"/>
    <property type="match status" value="1"/>
</dbReference>
<dbReference type="SUPFAM" id="SSF52172">
    <property type="entry name" value="CheY-like"/>
    <property type="match status" value="1"/>
</dbReference>
<dbReference type="InterPro" id="IPR035965">
    <property type="entry name" value="PAS-like_dom_sf"/>
</dbReference>
<comment type="caution">
    <text evidence="10">The sequence shown here is derived from an EMBL/GenBank/DDBJ whole genome shotgun (WGS) entry which is preliminary data.</text>
</comment>
<dbReference type="PROSITE" id="PS50113">
    <property type="entry name" value="PAC"/>
    <property type="match status" value="1"/>
</dbReference>
<feature type="domain" description="Histidine kinase" evidence="6">
    <location>
        <begin position="204"/>
        <end position="427"/>
    </location>
</feature>
<dbReference type="Pfam" id="PF02518">
    <property type="entry name" value="HATPase_c"/>
    <property type="match status" value="1"/>
</dbReference>
<dbReference type="Gene3D" id="3.30.450.20">
    <property type="entry name" value="PAS domain"/>
    <property type="match status" value="1"/>
</dbReference>